<evidence type="ECO:0000256" key="1">
    <source>
        <dbReference type="SAM" id="MobiDB-lite"/>
    </source>
</evidence>
<feature type="compositionally biased region" description="Basic and acidic residues" evidence="1">
    <location>
        <begin position="22"/>
        <end position="37"/>
    </location>
</feature>
<comment type="caution">
    <text evidence="2">The sequence shown here is derived from an EMBL/GenBank/DDBJ whole genome shotgun (WGS) entry which is preliminary data.</text>
</comment>
<sequence>MTEAEEGEHEHELGVSPEEADDKNSKTKERDVPETSKNKSKKKMGGRTISQKDGEASPAPTLSEEDNIDIILVEIGEGQATFAPTPQEEKGQLGDDVAEKEEVVKERSVESAVAKKKKKMKEKEKEKRRLQHLPLLWRKRQKMMQKQNWQIRNSQSKFGRCKRDSKR</sequence>
<dbReference type="AlphaFoldDB" id="A0AAE1R1M9"/>
<keyword evidence="3" id="KW-1185">Reference proteome</keyword>
<dbReference type="EMBL" id="JAVYJV010000020">
    <property type="protein sequence ID" value="KAK4343685.1"/>
    <property type="molecule type" value="Genomic_DNA"/>
</dbReference>
<protein>
    <submittedName>
        <fullName evidence="2">Uncharacterized protein</fullName>
    </submittedName>
</protein>
<feature type="region of interest" description="Disordered" evidence="1">
    <location>
        <begin position="79"/>
        <end position="98"/>
    </location>
</feature>
<organism evidence="2 3">
    <name type="scientific">Anisodus tanguticus</name>
    <dbReference type="NCBI Taxonomy" id="243964"/>
    <lineage>
        <taxon>Eukaryota</taxon>
        <taxon>Viridiplantae</taxon>
        <taxon>Streptophyta</taxon>
        <taxon>Embryophyta</taxon>
        <taxon>Tracheophyta</taxon>
        <taxon>Spermatophyta</taxon>
        <taxon>Magnoliopsida</taxon>
        <taxon>eudicotyledons</taxon>
        <taxon>Gunneridae</taxon>
        <taxon>Pentapetalae</taxon>
        <taxon>asterids</taxon>
        <taxon>lamiids</taxon>
        <taxon>Solanales</taxon>
        <taxon>Solanaceae</taxon>
        <taxon>Solanoideae</taxon>
        <taxon>Hyoscyameae</taxon>
        <taxon>Anisodus</taxon>
    </lineage>
</organism>
<evidence type="ECO:0000313" key="3">
    <source>
        <dbReference type="Proteomes" id="UP001291623"/>
    </source>
</evidence>
<evidence type="ECO:0000313" key="2">
    <source>
        <dbReference type="EMBL" id="KAK4343685.1"/>
    </source>
</evidence>
<feature type="region of interest" description="Disordered" evidence="1">
    <location>
        <begin position="143"/>
        <end position="167"/>
    </location>
</feature>
<gene>
    <name evidence="2" type="ORF">RND71_036779</name>
</gene>
<name>A0AAE1R1M9_9SOLA</name>
<dbReference type="Proteomes" id="UP001291623">
    <property type="component" value="Unassembled WGS sequence"/>
</dbReference>
<reference evidence="2" key="1">
    <citation type="submission" date="2023-12" db="EMBL/GenBank/DDBJ databases">
        <title>Genome assembly of Anisodus tanguticus.</title>
        <authorList>
            <person name="Wang Y.-J."/>
        </authorList>
    </citation>
    <scope>NUCLEOTIDE SEQUENCE</scope>
    <source>
        <strain evidence="2">KB-2021</strain>
        <tissue evidence="2">Leaf</tissue>
    </source>
</reference>
<feature type="compositionally biased region" description="Polar residues" evidence="1">
    <location>
        <begin position="144"/>
        <end position="157"/>
    </location>
</feature>
<feature type="region of interest" description="Disordered" evidence="1">
    <location>
        <begin position="1"/>
        <end position="68"/>
    </location>
</feature>
<accession>A0AAE1R1M9</accession>
<proteinExistence type="predicted"/>
<feature type="region of interest" description="Disordered" evidence="1">
    <location>
        <begin position="108"/>
        <end position="131"/>
    </location>
</feature>